<keyword evidence="5" id="KW-1185">Reference proteome</keyword>
<dbReference type="STRING" id="484019.THA_815"/>
<evidence type="ECO:0000256" key="2">
    <source>
        <dbReference type="ARBA" id="ARBA00022801"/>
    </source>
</evidence>
<sequence length="181" mass="20730">MKEKKVKSEDIFKGVLLHLKKDEVLLQNGRYSTREYVLHPGAVAIVPVNENNEVVFVRQFRYPIGQDLLEIPAGKFDSPDEDPLECAKRELKEETGFSADKFIYMGYIFTTPGFSNEIIHLYLALDLQKGEMKPDDDEIIELEFKNLDQALKECIEGKITDAKTIAGIFKAYFYLKSIEEG</sequence>
<dbReference type="InterPro" id="IPR015797">
    <property type="entry name" value="NUDIX_hydrolase-like_dom_sf"/>
</dbReference>
<dbReference type="EMBL" id="CP001185">
    <property type="protein sequence ID" value="ACJ75277.1"/>
    <property type="molecule type" value="Genomic_DNA"/>
</dbReference>
<dbReference type="PANTHER" id="PTHR11839:SF18">
    <property type="entry name" value="NUDIX HYDROLASE DOMAIN-CONTAINING PROTEIN"/>
    <property type="match status" value="1"/>
</dbReference>
<gene>
    <name evidence="4" type="ordered locus">THA_815</name>
</gene>
<dbReference type="PANTHER" id="PTHR11839">
    <property type="entry name" value="UDP/ADP-SUGAR PYROPHOSPHATASE"/>
    <property type="match status" value="1"/>
</dbReference>
<dbReference type="Proteomes" id="UP000002453">
    <property type="component" value="Chromosome"/>
</dbReference>
<evidence type="ECO:0000313" key="4">
    <source>
        <dbReference type="EMBL" id="ACJ75277.1"/>
    </source>
</evidence>
<evidence type="ECO:0000313" key="5">
    <source>
        <dbReference type="Proteomes" id="UP000002453"/>
    </source>
</evidence>
<dbReference type="SUPFAM" id="SSF55811">
    <property type="entry name" value="Nudix"/>
    <property type="match status" value="1"/>
</dbReference>
<dbReference type="AlphaFoldDB" id="B7IGR3"/>
<proteinExistence type="predicted"/>
<dbReference type="GO" id="GO:0019693">
    <property type="term" value="P:ribose phosphate metabolic process"/>
    <property type="evidence" value="ECO:0007669"/>
    <property type="project" value="TreeGrafter"/>
</dbReference>
<keyword evidence="2" id="KW-0378">Hydrolase</keyword>
<dbReference type="OrthoDB" id="9806150at2"/>
<comment type="cofactor">
    <cofactor evidence="1">
        <name>Mg(2+)</name>
        <dbReference type="ChEBI" id="CHEBI:18420"/>
    </cofactor>
</comment>
<dbReference type="PROSITE" id="PS51462">
    <property type="entry name" value="NUDIX"/>
    <property type="match status" value="1"/>
</dbReference>
<feature type="domain" description="Nudix hydrolase" evidence="3">
    <location>
        <begin position="38"/>
        <end position="167"/>
    </location>
</feature>
<evidence type="ECO:0000256" key="1">
    <source>
        <dbReference type="ARBA" id="ARBA00001946"/>
    </source>
</evidence>
<organism evidence="4 5">
    <name type="scientific">Thermosipho africanus (strain TCF52B)</name>
    <dbReference type="NCBI Taxonomy" id="484019"/>
    <lineage>
        <taxon>Bacteria</taxon>
        <taxon>Thermotogati</taxon>
        <taxon>Thermotogota</taxon>
        <taxon>Thermotogae</taxon>
        <taxon>Thermotogales</taxon>
        <taxon>Fervidobacteriaceae</taxon>
        <taxon>Thermosipho</taxon>
    </lineage>
</organism>
<dbReference type="KEGG" id="taf:THA_815"/>
<dbReference type="GO" id="GO:0005829">
    <property type="term" value="C:cytosol"/>
    <property type="evidence" value="ECO:0007669"/>
    <property type="project" value="TreeGrafter"/>
</dbReference>
<evidence type="ECO:0000259" key="3">
    <source>
        <dbReference type="PROSITE" id="PS51462"/>
    </source>
</evidence>
<dbReference type="eggNOG" id="COG0494">
    <property type="taxonomic scope" value="Bacteria"/>
</dbReference>
<dbReference type="RefSeq" id="WP_004100412.1">
    <property type="nucleotide sequence ID" value="NC_011653.1"/>
</dbReference>
<dbReference type="Pfam" id="PF00293">
    <property type="entry name" value="NUDIX"/>
    <property type="match status" value="1"/>
</dbReference>
<accession>B7IGR3</accession>
<dbReference type="GO" id="GO:0016787">
    <property type="term" value="F:hydrolase activity"/>
    <property type="evidence" value="ECO:0007669"/>
    <property type="project" value="UniProtKB-KW"/>
</dbReference>
<dbReference type="Gene3D" id="3.90.79.10">
    <property type="entry name" value="Nucleoside Triphosphate Pyrophosphohydrolase"/>
    <property type="match status" value="1"/>
</dbReference>
<protein>
    <submittedName>
        <fullName evidence="4">MutT/nudix family protein</fullName>
    </submittedName>
</protein>
<name>B7IGR3_THEAB</name>
<reference evidence="4 5" key="1">
    <citation type="journal article" date="2009" name="J. Bacteriol.">
        <title>The genome of Thermosipho africanus TCF52B: lateral genetic connections to the Firmicutes and Archaea.</title>
        <authorList>
            <person name="Nesboe C.L."/>
            <person name="Bapteste E."/>
            <person name="Curtis B."/>
            <person name="Dahle H."/>
            <person name="Lopez P."/>
            <person name="Macleod D."/>
            <person name="Dlutek M."/>
            <person name="Bowman S."/>
            <person name="Zhaxybayeva O."/>
            <person name="Birkeland N.-K."/>
            <person name="Doolittle W.F."/>
        </authorList>
    </citation>
    <scope>NUCLEOTIDE SEQUENCE [LARGE SCALE GENOMIC DNA]</scope>
    <source>
        <strain evidence="4 5">TCF52B</strain>
    </source>
</reference>
<dbReference type="HOGENOM" id="CLU_062658_5_1_0"/>
<dbReference type="FunFam" id="3.90.79.10:FF:000024">
    <property type="entry name" value="ADP-ribose pyrophosphatase"/>
    <property type="match status" value="1"/>
</dbReference>
<dbReference type="InterPro" id="IPR000086">
    <property type="entry name" value="NUDIX_hydrolase_dom"/>
</dbReference>
<dbReference type="GO" id="GO:0006753">
    <property type="term" value="P:nucleoside phosphate metabolic process"/>
    <property type="evidence" value="ECO:0007669"/>
    <property type="project" value="TreeGrafter"/>
</dbReference>